<sequence>MNKSLMFYLSLLPIIFTFFRILIINETKSNLLLMSCSILIYVFINFDDIKELSFGKEGITLKREITKAQELNNELDKTISSIKEWSMPLIKFSTALLKKDGTFDNITDYEEIIFFIDSTLKLLCKYEIMDDLILDNLEIGIANLANSFDYKISNKYGVSPIDKKIINVSGMLVGETPKLEYVKLKELENLILGNDLYNKEVDLLSTFIKKYFPDKII</sequence>
<feature type="transmembrane region" description="Helical" evidence="1">
    <location>
        <begin position="6"/>
        <end position="23"/>
    </location>
</feature>
<comment type="caution">
    <text evidence="2">The sequence shown here is derived from an EMBL/GenBank/DDBJ whole genome shotgun (WGS) entry which is preliminary data.</text>
</comment>
<protein>
    <submittedName>
        <fullName evidence="2">Uncharacterized protein</fullName>
    </submittedName>
</protein>
<organism evidence="2 3">
    <name type="scientific">Streptococcus uberis</name>
    <dbReference type="NCBI Taxonomy" id="1349"/>
    <lineage>
        <taxon>Bacteria</taxon>
        <taxon>Bacillati</taxon>
        <taxon>Bacillota</taxon>
        <taxon>Bacilli</taxon>
        <taxon>Lactobacillales</taxon>
        <taxon>Streptococcaceae</taxon>
        <taxon>Streptococcus</taxon>
    </lineage>
</organism>
<gene>
    <name evidence="2" type="ORF">GKS16_09925</name>
</gene>
<name>A0A6L6GB71_STRUB</name>
<feature type="transmembrane region" description="Helical" evidence="1">
    <location>
        <begin position="30"/>
        <end position="46"/>
    </location>
</feature>
<proteinExistence type="predicted"/>
<reference evidence="2 3" key="1">
    <citation type="submission" date="2019-11" db="EMBL/GenBank/DDBJ databases">
        <title>Streptococcus uberis isolated from clinical mastitis cases on a southeastern Queensland dairy.</title>
        <authorList>
            <person name="Workentine M.L."/>
            <person name="Price R."/>
            <person name="Olchowy T."/>
        </authorList>
    </citation>
    <scope>NUCLEOTIDE SEQUENCE [LARGE SCALE GENOMIC DNA]</scope>
    <source>
        <strain evidence="2 3">OLC4459-A17</strain>
    </source>
</reference>
<evidence type="ECO:0000313" key="2">
    <source>
        <dbReference type="EMBL" id="MTD02583.1"/>
    </source>
</evidence>
<evidence type="ECO:0000256" key="1">
    <source>
        <dbReference type="SAM" id="Phobius"/>
    </source>
</evidence>
<keyword evidence="1" id="KW-1133">Transmembrane helix</keyword>
<dbReference type="EMBL" id="WLXI01000065">
    <property type="protein sequence ID" value="MTD02583.1"/>
    <property type="molecule type" value="Genomic_DNA"/>
</dbReference>
<dbReference type="AlphaFoldDB" id="A0A6L6GB71"/>
<keyword evidence="1" id="KW-0472">Membrane</keyword>
<dbReference type="RefSeq" id="WP_154617773.1">
    <property type="nucleotide sequence ID" value="NZ_WLXE01000055.1"/>
</dbReference>
<evidence type="ECO:0000313" key="3">
    <source>
        <dbReference type="Proteomes" id="UP000483839"/>
    </source>
</evidence>
<keyword evidence="1" id="KW-0812">Transmembrane</keyword>
<dbReference type="Proteomes" id="UP000483839">
    <property type="component" value="Unassembled WGS sequence"/>
</dbReference>
<accession>A0A6L6GB71</accession>